<feature type="compositionally biased region" description="Polar residues" evidence="1">
    <location>
        <begin position="107"/>
        <end position="124"/>
    </location>
</feature>
<feature type="compositionally biased region" description="Polar residues" evidence="1">
    <location>
        <begin position="470"/>
        <end position="481"/>
    </location>
</feature>
<organism evidence="2 3">
    <name type="scientific">Exophiala sideris</name>
    <dbReference type="NCBI Taxonomy" id="1016849"/>
    <lineage>
        <taxon>Eukaryota</taxon>
        <taxon>Fungi</taxon>
        <taxon>Dikarya</taxon>
        <taxon>Ascomycota</taxon>
        <taxon>Pezizomycotina</taxon>
        <taxon>Eurotiomycetes</taxon>
        <taxon>Chaetothyriomycetidae</taxon>
        <taxon>Chaetothyriales</taxon>
        <taxon>Herpotrichiellaceae</taxon>
        <taxon>Exophiala</taxon>
    </lineage>
</organism>
<evidence type="ECO:0000313" key="2">
    <source>
        <dbReference type="EMBL" id="KAK5060737.1"/>
    </source>
</evidence>
<dbReference type="Proteomes" id="UP001345691">
    <property type="component" value="Unassembled WGS sequence"/>
</dbReference>
<feature type="compositionally biased region" description="Basic residues" evidence="1">
    <location>
        <begin position="1"/>
        <end position="12"/>
    </location>
</feature>
<protein>
    <recommendedName>
        <fullName evidence="4">Mif2 N-terminal domain-containing protein</fullName>
    </recommendedName>
</protein>
<comment type="caution">
    <text evidence="2">The sequence shown here is derived from an EMBL/GenBank/DDBJ whole genome shotgun (WGS) entry which is preliminary data.</text>
</comment>
<evidence type="ECO:0008006" key="4">
    <source>
        <dbReference type="Google" id="ProtNLM"/>
    </source>
</evidence>
<feature type="region of interest" description="Disordered" evidence="1">
    <location>
        <begin position="1"/>
        <end position="549"/>
    </location>
</feature>
<feature type="compositionally biased region" description="Polar residues" evidence="1">
    <location>
        <begin position="161"/>
        <end position="174"/>
    </location>
</feature>
<feature type="compositionally biased region" description="Basic and acidic residues" evidence="1">
    <location>
        <begin position="482"/>
        <end position="492"/>
    </location>
</feature>
<feature type="compositionally biased region" description="Low complexity" evidence="1">
    <location>
        <begin position="429"/>
        <end position="440"/>
    </location>
</feature>
<reference evidence="2 3" key="1">
    <citation type="submission" date="2023-08" db="EMBL/GenBank/DDBJ databases">
        <title>Black Yeasts Isolated from many extreme environments.</title>
        <authorList>
            <person name="Coleine C."/>
            <person name="Stajich J.E."/>
            <person name="Selbmann L."/>
        </authorList>
    </citation>
    <scope>NUCLEOTIDE SEQUENCE [LARGE SCALE GENOMIC DNA]</scope>
    <source>
        <strain evidence="2 3">CCFEE 6328</strain>
    </source>
</reference>
<evidence type="ECO:0000256" key="1">
    <source>
        <dbReference type="SAM" id="MobiDB-lite"/>
    </source>
</evidence>
<evidence type="ECO:0000313" key="3">
    <source>
        <dbReference type="Proteomes" id="UP001345691"/>
    </source>
</evidence>
<feature type="compositionally biased region" description="Basic and acidic residues" evidence="1">
    <location>
        <begin position="526"/>
        <end position="543"/>
    </location>
</feature>
<feature type="compositionally biased region" description="Polar residues" evidence="1">
    <location>
        <begin position="260"/>
        <end position="274"/>
    </location>
</feature>
<proteinExistence type="predicted"/>
<name>A0ABR0JBR6_9EURO</name>
<feature type="compositionally biased region" description="Basic and acidic residues" evidence="1">
    <location>
        <begin position="501"/>
        <end position="510"/>
    </location>
</feature>
<keyword evidence="3" id="KW-1185">Reference proteome</keyword>
<feature type="compositionally biased region" description="Low complexity" evidence="1">
    <location>
        <begin position="224"/>
        <end position="234"/>
    </location>
</feature>
<sequence length="587" mass="63834">MARGPLKRRQIHRNAPTPIHGRKVPNSSPAKLELEKKLAHKPLGQRPVDSDDSDRLVVKGNGRRGRNVAPQEIYASGAVASGDKPGAYPSRAQRRKNMTRHTKEILASTQQNVQKDAASGSLTTEHALREVNGVRSGKQDKGAAATSVSEPVVKPLAGPPRSSQPAPSRETSVLGTLKPRRRQPSILQDLGQDSSTLDLEDEENFLPDDKSTPFTISKVPNPLTTPATKSSHTSSSKKRKFGSRDPFQPGADEGGHKRTASPTTTVVSQKGTPQPSLPPMPVTDLRESGRKHREHADEEDILAPPESSPSPSSSPAMTHSPADTRKPKKMTKPLAAITTDALRAQMMPTKRRRTARERSQPLGEFDIPADPNSELSHEPSEPDDESSFLPTKKGRRAKRKEPLVKAANARTTGVARGTKAGVNAKRGVSASATSKSQSSTRRLITTTKPVLTPSTSTSVRKSRKTKSPSQLSTVEVSTSRPNPHEERDESQRKRYGGFRRRREDRDEGPGKENLGPEAGSSDDSGTEDRDAGQRRHITLDKTPDVVPEVESAATISKNKWADIDAWDMDFEEVEVMTGSGSSSPMRR</sequence>
<gene>
    <name evidence="2" type="ORF">LTR69_005336</name>
</gene>
<dbReference type="EMBL" id="JAVRRF010000010">
    <property type="protein sequence ID" value="KAK5060737.1"/>
    <property type="molecule type" value="Genomic_DNA"/>
</dbReference>
<accession>A0ABR0JBR6</accession>